<dbReference type="InterPro" id="IPR006148">
    <property type="entry name" value="Glc/Gal-6P_isomerase"/>
</dbReference>
<dbReference type="InterPro" id="IPR039104">
    <property type="entry name" value="6PGL"/>
</dbReference>
<dbReference type="GO" id="GO:0017057">
    <property type="term" value="F:6-phosphogluconolactonase activity"/>
    <property type="evidence" value="ECO:0007669"/>
    <property type="project" value="UniProtKB-EC"/>
</dbReference>
<dbReference type="InterPro" id="IPR037171">
    <property type="entry name" value="NagB/RpiA_transferase-like"/>
</dbReference>
<name>A0A1Q2ZXC7_ZYGRO</name>
<sequence>MVHVYSSQRPEFVRRVGKYILAAQEEALKDDPKAHFIVGISGGSLVKTLYEALIQDQEFAPKVRWSQWQLYFVDERIVPLDDPDSNYGAFKNGVLNPLAHSGGHLNLGPTVFAINESLVNGGPAEKDQLAKEYADELPSSPFDLLLLGCGPDGHTCSLFPGEKHRYLLDLKEPVAHVSESPKPPSDRITFTLPIIEQSNRVAFVAEGESKKQIMHEIFDKHDTSLPTAKINSLIPTKVSWFVDPGAWQLVQTVKPE</sequence>
<dbReference type="PANTHER" id="PTHR11054">
    <property type="entry name" value="6-PHOSPHOGLUCONOLACTONASE"/>
    <property type="match status" value="1"/>
</dbReference>
<accession>A0A1Q2ZXC7</accession>
<evidence type="ECO:0000256" key="7">
    <source>
        <dbReference type="RuleBase" id="RU365095"/>
    </source>
</evidence>
<dbReference type="eggNOG" id="KOG3147">
    <property type="taxonomic scope" value="Eukaryota"/>
</dbReference>
<evidence type="ECO:0000256" key="1">
    <source>
        <dbReference type="ARBA" id="ARBA00000832"/>
    </source>
</evidence>
<evidence type="ECO:0000256" key="6">
    <source>
        <dbReference type="ARBA" id="ARBA00022801"/>
    </source>
</evidence>
<dbReference type="Proteomes" id="UP000187013">
    <property type="component" value="Unassembled WGS sequence"/>
</dbReference>
<dbReference type="Pfam" id="PF01182">
    <property type="entry name" value="Glucosamine_iso"/>
    <property type="match status" value="1"/>
</dbReference>
<dbReference type="PANTHER" id="PTHR11054:SF24">
    <property type="entry name" value="6-PHOSPHOGLUCONOLACTONASE 3-RELATED"/>
    <property type="match status" value="1"/>
</dbReference>
<evidence type="ECO:0000256" key="5">
    <source>
        <dbReference type="ARBA" id="ARBA00022490"/>
    </source>
</evidence>
<evidence type="ECO:0000259" key="8">
    <source>
        <dbReference type="Pfam" id="PF01182"/>
    </source>
</evidence>
<feature type="domain" description="Glucosamine/galactosamine-6-phosphate isomerase" evidence="8">
    <location>
        <begin position="10"/>
        <end position="231"/>
    </location>
</feature>
<dbReference type="GO" id="GO:0005975">
    <property type="term" value="P:carbohydrate metabolic process"/>
    <property type="evidence" value="ECO:0007669"/>
    <property type="project" value="InterPro"/>
</dbReference>
<dbReference type="GO" id="GO:0006098">
    <property type="term" value="P:pentose-phosphate shunt"/>
    <property type="evidence" value="ECO:0007669"/>
    <property type="project" value="InterPro"/>
</dbReference>
<dbReference type="InterPro" id="IPR005900">
    <property type="entry name" value="6-phosphogluconolactonase_DevB"/>
</dbReference>
<comment type="catalytic activity">
    <reaction evidence="1">
        <text>6-phospho-D-glucono-1,5-lactone + H2O = 6-phospho-D-gluconate + H(+)</text>
        <dbReference type="Rhea" id="RHEA:12556"/>
        <dbReference type="ChEBI" id="CHEBI:15377"/>
        <dbReference type="ChEBI" id="CHEBI:15378"/>
        <dbReference type="ChEBI" id="CHEBI:57955"/>
        <dbReference type="ChEBI" id="CHEBI:58759"/>
        <dbReference type="EC" id="3.1.1.31"/>
    </reaction>
</comment>
<comment type="similarity">
    <text evidence="4 7">Belongs to the glucosamine/galactosamine-6-phosphate isomerase family. 6-phosphogluconolactonase subfamily.</text>
</comment>
<keyword evidence="6" id="KW-0378">Hydrolase</keyword>
<evidence type="ECO:0000313" key="10">
    <source>
        <dbReference type="Proteomes" id="UP000187013"/>
    </source>
</evidence>
<protein>
    <recommendedName>
        <fullName evidence="7">6-phosphogluconolactonase-like protein</fullName>
    </recommendedName>
</protein>
<reference evidence="9 10" key="1">
    <citation type="submission" date="2016-08" db="EMBL/GenBank/DDBJ databases">
        <title>Draft genome sequence of allopolyploid Zygosaccharomyces rouxii.</title>
        <authorList>
            <person name="Watanabe J."/>
            <person name="Uehara K."/>
            <person name="Mogi Y."/>
            <person name="Tsukioka Y."/>
        </authorList>
    </citation>
    <scope>NUCLEOTIDE SEQUENCE [LARGE SCALE GENOMIC DNA]</scope>
    <source>
        <strain evidence="9 10">NBRC 110957</strain>
    </source>
</reference>
<comment type="subcellular location">
    <subcellularLocation>
        <location evidence="2">Cytoplasm</location>
    </subcellularLocation>
</comment>
<evidence type="ECO:0000256" key="3">
    <source>
        <dbReference type="ARBA" id="ARBA00004961"/>
    </source>
</evidence>
<gene>
    <name evidence="9" type="ORF">ZYGR_0I04830</name>
</gene>
<evidence type="ECO:0000256" key="4">
    <source>
        <dbReference type="ARBA" id="ARBA00010662"/>
    </source>
</evidence>
<dbReference type="GO" id="GO:0005737">
    <property type="term" value="C:cytoplasm"/>
    <property type="evidence" value="ECO:0007669"/>
    <property type="project" value="UniProtKB-SubCell"/>
</dbReference>
<comment type="pathway">
    <text evidence="3">Carbohydrate degradation; pentose phosphate pathway; D-ribulose 5-phosphate from D-glucose 6-phosphate (oxidative stage): step 2/3.</text>
</comment>
<evidence type="ECO:0000313" key="9">
    <source>
        <dbReference type="EMBL" id="GAV48186.1"/>
    </source>
</evidence>
<dbReference type="SUPFAM" id="SSF100950">
    <property type="entry name" value="NagB/RpiA/CoA transferase-like"/>
    <property type="match status" value="1"/>
</dbReference>
<dbReference type="FunFam" id="3.40.50.1360:FF:000005">
    <property type="entry name" value="6-phosphogluconolactonase"/>
    <property type="match status" value="1"/>
</dbReference>
<dbReference type="Gene3D" id="3.40.50.1360">
    <property type="match status" value="1"/>
</dbReference>
<dbReference type="EMBL" id="BDGX01000009">
    <property type="protein sequence ID" value="GAV48186.1"/>
    <property type="molecule type" value="Genomic_DNA"/>
</dbReference>
<organism evidence="9 10">
    <name type="scientific">Zygosaccharomyces rouxii</name>
    <dbReference type="NCBI Taxonomy" id="4956"/>
    <lineage>
        <taxon>Eukaryota</taxon>
        <taxon>Fungi</taxon>
        <taxon>Dikarya</taxon>
        <taxon>Ascomycota</taxon>
        <taxon>Saccharomycotina</taxon>
        <taxon>Saccharomycetes</taxon>
        <taxon>Saccharomycetales</taxon>
        <taxon>Saccharomycetaceae</taxon>
        <taxon>Zygosaccharomyces</taxon>
    </lineage>
</organism>
<dbReference type="CDD" id="cd01400">
    <property type="entry name" value="6PGL"/>
    <property type="match status" value="1"/>
</dbReference>
<keyword evidence="5" id="KW-0963">Cytoplasm</keyword>
<dbReference type="AlphaFoldDB" id="A0A1Q2ZXC7"/>
<dbReference type="OrthoDB" id="432544at2759"/>
<dbReference type="NCBIfam" id="TIGR01198">
    <property type="entry name" value="pgl"/>
    <property type="match status" value="1"/>
</dbReference>
<proteinExistence type="inferred from homology"/>
<comment type="caution">
    <text evidence="9">The sequence shown here is derived from an EMBL/GenBank/DDBJ whole genome shotgun (WGS) entry which is preliminary data.</text>
</comment>
<evidence type="ECO:0000256" key="2">
    <source>
        <dbReference type="ARBA" id="ARBA00004496"/>
    </source>
</evidence>